<protein>
    <recommendedName>
        <fullName evidence="1">Xrn1 N-terminal domain-containing protein</fullName>
    </recommendedName>
</protein>
<dbReference type="GO" id="GO:0000956">
    <property type="term" value="P:nuclear-transcribed mRNA catabolic process"/>
    <property type="evidence" value="ECO:0007669"/>
    <property type="project" value="TreeGrafter"/>
</dbReference>
<dbReference type="AlphaFoldDB" id="G0QJS6"/>
<evidence type="ECO:0000313" key="3">
    <source>
        <dbReference type="Proteomes" id="UP000008983"/>
    </source>
</evidence>
<dbReference type="OMA" id="EAWDSNA"/>
<dbReference type="Pfam" id="PF03159">
    <property type="entry name" value="XRN_N"/>
    <property type="match status" value="1"/>
</dbReference>
<sequence>MGVPAFFRWLCSRNPQFILDAFENYENFSEPSNNPEIHNLYLDMNGIIHPCCRSDGSAMPIPNTIQDMFNNIFMYIDKLMDICRPQRILYMAIDGVAPRAKMNQQRARRFKGAKEAVELQKKKLEIINEQRQQGEDIPEEVMRFVESKFDTNVITPGTQFMRDLSIALQHYVLDRVNNHPLWKNLKVVFSDASIPGEGEHKILNFIRIQRSQDQYDPNSKHCLYGADADLLMLGLSTHEPYFYIIREQIISNDEKRCSVCGQQ</sequence>
<feature type="non-terminal residue" evidence="2">
    <location>
        <position position="263"/>
    </location>
</feature>
<evidence type="ECO:0000259" key="1">
    <source>
        <dbReference type="Pfam" id="PF03159"/>
    </source>
</evidence>
<feature type="domain" description="Xrn1 N-terminal" evidence="1">
    <location>
        <begin position="1"/>
        <end position="248"/>
    </location>
</feature>
<evidence type="ECO:0000313" key="2">
    <source>
        <dbReference type="EMBL" id="EGR34531.1"/>
    </source>
</evidence>
<dbReference type="PANTHER" id="PTHR12341">
    <property type="entry name" value="5'-&gt;3' EXORIBONUCLEASE"/>
    <property type="match status" value="1"/>
</dbReference>
<organism evidence="2 3">
    <name type="scientific">Ichthyophthirius multifiliis</name>
    <name type="common">White spot disease agent</name>
    <name type="synonym">Ich</name>
    <dbReference type="NCBI Taxonomy" id="5932"/>
    <lineage>
        <taxon>Eukaryota</taxon>
        <taxon>Sar</taxon>
        <taxon>Alveolata</taxon>
        <taxon>Ciliophora</taxon>
        <taxon>Intramacronucleata</taxon>
        <taxon>Oligohymenophorea</taxon>
        <taxon>Hymenostomatida</taxon>
        <taxon>Ophryoglenina</taxon>
        <taxon>Ichthyophthirius</taxon>
    </lineage>
</organism>
<dbReference type="InParanoid" id="G0QJS6"/>
<dbReference type="OrthoDB" id="372487at2759"/>
<dbReference type="CDD" id="cd18673">
    <property type="entry name" value="PIN_XRN1-2-like"/>
    <property type="match status" value="1"/>
</dbReference>
<proteinExistence type="predicted"/>
<dbReference type="GeneID" id="14910725"/>
<dbReference type="Proteomes" id="UP000008983">
    <property type="component" value="Unassembled WGS sequence"/>
</dbReference>
<dbReference type="EMBL" id="GL983088">
    <property type="protein sequence ID" value="EGR34531.1"/>
    <property type="molecule type" value="Genomic_DNA"/>
</dbReference>
<gene>
    <name evidence="2" type="ORF">IMG5_008400</name>
</gene>
<dbReference type="GO" id="GO:0003723">
    <property type="term" value="F:RNA binding"/>
    <property type="evidence" value="ECO:0007669"/>
    <property type="project" value="TreeGrafter"/>
</dbReference>
<dbReference type="eggNOG" id="KOG2044">
    <property type="taxonomic scope" value="Eukaryota"/>
</dbReference>
<keyword evidence="3" id="KW-1185">Reference proteome</keyword>
<dbReference type="PANTHER" id="PTHR12341:SF41">
    <property type="entry name" value="5'-3' EXORIBONUCLEASE 2"/>
    <property type="match status" value="1"/>
</dbReference>
<accession>G0QJS6</accession>
<dbReference type="GO" id="GO:0005634">
    <property type="term" value="C:nucleus"/>
    <property type="evidence" value="ECO:0007669"/>
    <property type="project" value="TreeGrafter"/>
</dbReference>
<dbReference type="Gene3D" id="3.40.50.12390">
    <property type="match status" value="2"/>
</dbReference>
<dbReference type="STRING" id="857967.G0QJS6"/>
<dbReference type="GO" id="GO:0004534">
    <property type="term" value="F:5'-3' RNA exonuclease activity"/>
    <property type="evidence" value="ECO:0007669"/>
    <property type="project" value="TreeGrafter"/>
</dbReference>
<reference evidence="2 3" key="1">
    <citation type="submission" date="2011-07" db="EMBL/GenBank/DDBJ databases">
        <authorList>
            <person name="Coyne R."/>
            <person name="Brami D."/>
            <person name="Johnson J."/>
            <person name="Hostetler J."/>
            <person name="Hannick L."/>
            <person name="Clark T."/>
            <person name="Cassidy-Hanley D."/>
            <person name="Inman J."/>
        </authorList>
    </citation>
    <scope>NUCLEOTIDE SEQUENCE [LARGE SCALE GENOMIC DNA]</scope>
    <source>
        <strain evidence="2 3">G5</strain>
    </source>
</reference>
<name>G0QJS6_ICHMU</name>
<dbReference type="InterPro" id="IPR004859">
    <property type="entry name" value="Xrn1_N"/>
</dbReference>
<dbReference type="InterPro" id="IPR027073">
    <property type="entry name" value="5_3_exoribonuclease"/>
</dbReference>
<dbReference type="RefSeq" id="XP_004039835.1">
    <property type="nucleotide sequence ID" value="XM_004039787.1"/>
</dbReference>